<accession>A0A2N3LQH7</accession>
<dbReference type="Proteomes" id="UP000233440">
    <property type="component" value="Unassembled WGS sequence"/>
</dbReference>
<dbReference type="OrthoDB" id="2382149at2"/>
<dbReference type="AlphaFoldDB" id="A0A2N3LQH7"/>
<protein>
    <recommendedName>
        <fullName evidence="3">Spore germination protein</fullName>
    </recommendedName>
</protein>
<dbReference type="EMBL" id="PIQO01000001">
    <property type="protein sequence ID" value="PKR86819.1"/>
    <property type="molecule type" value="Genomic_DNA"/>
</dbReference>
<sequence>MPAFIRNTQILNIGGTADVNFGDTEWLSPKIVVKDTFGANGGNMAGYNIDNNLVNINNAVNKSVLDQEISRNN</sequence>
<evidence type="ECO:0000313" key="2">
    <source>
        <dbReference type="Proteomes" id="UP000233440"/>
    </source>
</evidence>
<dbReference type="InterPro" id="IPR019618">
    <property type="entry name" value="Spore_germination_GerPA"/>
</dbReference>
<comment type="caution">
    <text evidence="1">The sequence shown here is derived from an EMBL/GenBank/DDBJ whole genome shotgun (WGS) entry which is preliminary data.</text>
</comment>
<gene>
    <name evidence="1" type="ORF">CWO92_01815</name>
</gene>
<evidence type="ECO:0000313" key="1">
    <source>
        <dbReference type="EMBL" id="PKR86819.1"/>
    </source>
</evidence>
<organism evidence="1 2">
    <name type="scientific">Heyndrickxia camelliae</name>
    <dbReference type="NCBI Taxonomy" id="1707093"/>
    <lineage>
        <taxon>Bacteria</taxon>
        <taxon>Bacillati</taxon>
        <taxon>Bacillota</taxon>
        <taxon>Bacilli</taxon>
        <taxon>Bacillales</taxon>
        <taxon>Bacillaceae</taxon>
        <taxon>Heyndrickxia</taxon>
    </lineage>
</organism>
<dbReference type="Pfam" id="PF10676">
    <property type="entry name" value="gerPA"/>
    <property type="match status" value="1"/>
</dbReference>
<keyword evidence="2" id="KW-1185">Reference proteome</keyword>
<reference evidence="1 2" key="1">
    <citation type="submission" date="2017-11" db="EMBL/GenBank/DDBJ databases">
        <title>Bacillus camelliae sp. nov., isolated from pu'er tea.</title>
        <authorList>
            <person name="Niu L."/>
        </authorList>
    </citation>
    <scope>NUCLEOTIDE SEQUENCE [LARGE SCALE GENOMIC DNA]</scope>
    <source>
        <strain evidence="1 2">7578-1</strain>
    </source>
</reference>
<name>A0A2N3LQH7_9BACI</name>
<evidence type="ECO:0008006" key="3">
    <source>
        <dbReference type="Google" id="ProtNLM"/>
    </source>
</evidence>
<dbReference type="RefSeq" id="WP_101352468.1">
    <property type="nucleotide sequence ID" value="NZ_PIQO01000001.1"/>
</dbReference>
<proteinExistence type="predicted"/>